<feature type="compositionally biased region" description="Acidic residues" evidence="1">
    <location>
        <begin position="56"/>
        <end position="65"/>
    </location>
</feature>
<dbReference type="RefSeq" id="WP_282906959.1">
    <property type="nucleotide sequence ID" value="NZ_JAGRPV010000001.1"/>
</dbReference>
<dbReference type="Proteomes" id="UP001161691">
    <property type="component" value="Unassembled WGS sequence"/>
</dbReference>
<evidence type="ECO:0000313" key="2">
    <source>
        <dbReference type="EMBL" id="MDI4643923.1"/>
    </source>
</evidence>
<comment type="caution">
    <text evidence="2">The sequence shown here is derived from an EMBL/GenBank/DDBJ whole genome shotgun (WGS) entry which is preliminary data.</text>
</comment>
<dbReference type="EMBL" id="JAGRPV010000001">
    <property type="protein sequence ID" value="MDI4643923.1"/>
    <property type="molecule type" value="Genomic_DNA"/>
</dbReference>
<reference evidence="2" key="1">
    <citation type="submission" date="2023-04" db="EMBL/GenBank/DDBJ databases">
        <title>Comparative genomic analysis of Cohnella hashimotonis sp. nov., isolated from the International Space Station.</title>
        <authorList>
            <person name="Venkateswaran K."/>
            <person name="Simpson A."/>
        </authorList>
    </citation>
    <scope>NUCLEOTIDE SEQUENCE</scope>
    <source>
        <strain evidence="2">F6_2S_P_1</strain>
    </source>
</reference>
<protein>
    <submittedName>
        <fullName evidence="2">Uncharacterized protein</fullName>
    </submittedName>
</protein>
<feature type="region of interest" description="Disordered" evidence="1">
    <location>
        <begin position="37"/>
        <end position="65"/>
    </location>
</feature>
<name>A0ABT6TAQ7_9BACL</name>
<proteinExistence type="predicted"/>
<sequence>MSETDRHILLAANSLRGRPAPLHFDMSEYVVRAVRTARRGGEARSDGDARGKGIEGETDYADVER</sequence>
<gene>
    <name evidence="2" type="ORF">KB449_03085</name>
</gene>
<keyword evidence="3" id="KW-1185">Reference proteome</keyword>
<evidence type="ECO:0000313" key="3">
    <source>
        <dbReference type="Proteomes" id="UP001161691"/>
    </source>
</evidence>
<feature type="compositionally biased region" description="Basic and acidic residues" evidence="1">
    <location>
        <begin position="39"/>
        <end position="55"/>
    </location>
</feature>
<accession>A0ABT6TAQ7</accession>
<organism evidence="2 3">
    <name type="scientific">Cohnella hashimotonis</name>
    <dbReference type="NCBI Taxonomy" id="2826895"/>
    <lineage>
        <taxon>Bacteria</taxon>
        <taxon>Bacillati</taxon>
        <taxon>Bacillota</taxon>
        <taxon>Bacilli</taxon>
        <taxon>Bacillales</taxon>
        <taxon>Paenibacillaceae</taxon>
        <taxon>Cohnella</taxon>
    </lineage>
</organism>
<evidence type="ECO:0000256" key="1">
    <source>
        <dbReference type="SAM" id="MobiDB-lite"/>
    </source>
</evidence>